<keyword evidence="5" id="KW-0067">ATP-binding</keyword>
<keyword evidence="6 10" id="KW-1133">Transmembrane helix</keyword>
<evidence type="ECO:0000256" key="3">
    <source>
        <dbReference type="ARBA" id="ARBA00022692"/>
    </source>
</evidence>
<keyword evidence="3 10" id="KW-0812">Transmembrane</keyword>
<dbReference type="AlphaFoldDB" id="A0A1Y2K2W1"/>
<dbReference type="PANTHER" id="PTHR32309">
    <property type="entry name" value="TYROSINE-PROTEIN KINASE"/>
    <property type="match status" value="1"/>
</dbReference>
<feature type="domain" description="CobQ/CobB/MinD/ParA nucleotide binding" evidence="11">
    <location>
        <begin position="546"/>
        <end position="789"/>
    </location>
</feature>
<evidence type="ECO:0000256" key="7">
    <source>
        <dbReference type="ARBA" id="ARBA00023136"/>
    </source>
</evidence>
<keyword evidence="8" id="KW-0175">Coiled coil</keyword>
<dbReference type="EMBL" id="LVJN01000020">
    <property type="protein sequence ID" value="OSM02370.1"/>
    <property type="molecule type" value="Genomic_DNA"/>
</dbReference>
<dbReference type="STRING" id="1434232.MAIT1_02506"/>
<feature type="coiled-coil region" evidence="8">
    <location>
        <begin position="308"/>
        <end position="416"/>
    </location>
</feature>
<dbReference type="InterPro" id="IPR003856">
    <property type="entry name" value="LPS_length_determ_N"/>
</dbReference>
<dbReference type="InterPro" id="IPR002586">
    <property type="entry name" value="CobQ/CobB/MinD/ParA_Nub-bd_dom"/>
</dbReference>
<dbReference type="Proteomes" id="UP000194003">
    <property type="component" value="Unassembled WGS sequence"/>
</dbReference>
<name>A0A1Y2K2W1_9PROT</name>
<evidence type="ECO:0000256" key="10">
    <source>
        <dbReference type="SAM" id="Phobius"/>
    </source>
</evidence>
<dbReference type="InterPro" id="IPR027417">
    <property type="entry name" value="P-loop_NTPase"/>
</dbReference>
<feature type="coiled-coil region" evidence="8">
    <location>
        <begin position="217"/>
        <end position="282"/>
    </location>
</feature>
<feature type="domain" description="Tyrosine-protein kinase G-rich" evidence="13">
    <location>
        <begin position="398"/>
        <end position="469"/>
    </location>
</feature>
<dbReference type="InterPro" id="IPR005702">
    <property type="entry name" value="Wzc-like_C"/>
</dbReference>
<dbReference type="Pfam" id="PF02706">
    <property type="entry name" value="Wzz"/>
    <property type="match status" value="1"/>
</dbReference>
<comment type="caution">
    <text evidence="14">The sequence shown here is derived from an EMBL/GenBank/DDBJ whole genome shotgun (WGS) entry which is preliminary data.</text>
</comment>
<feature type="transmembrane region" description="Helical" evidence="10">
    <location>
        <begin position="22"/>
        <end position="40"/>
    </location>
</feature>
<keyword evidence="4" id="KW-0547">Nucleotide-binding</keyword>
<keyword evidence="15" id="KW-1185">Reference proteome</keyword>
<evidence type="ECO:0000256" key="6">
    <source>
        <dbReference type="ARBA" id="ARBA00022989"/>
    </source>
</evidence>
<dbReference type="CDD" id="cd05387">
    <property type="entry name" value="BY-kinase"/>
    <property type="match status" value="1"/>
</dbReference>
<feature type="compositionally biased region" description="Low complexity" evidence="9">
    <location>
        <begin position="618"/>
        <end position="630"/>
    </location>
</feature>
<dbReference type="InterPro" id="IPR032807">
    <property type="entry name" value="GNVR"/>
</dbReference>
<evidence type="ECO:0000256" key="1">
    <source>
        <dbReference type="ARBA" id="ARBA00004651"/>
    </source>
</evidence>
<evidence type="ECO:0000259" key="12">
    <source>
        <dbReference type="Pfam" id="PF02706"/>
    </source>
</evidence>
<feature type="transmembrane region" description="Helical" evidence="10">
    <location>
        <begin position="450"/>
        <end position="470"/>
    </location>
</feature>
<dbReference type="Gene3D" id="3.40.50.300">
    <property type="entry name" value="P-loop containing nucleotide triphosphate hydrolases"/>
    <property type="match status" value="1"/>
</dbReference>
<dbReference type="GO" id="GO:0004713">
    <property type="term" value="F:protein tyrosine kinase activity"/>
    <property type="evidence" value="ECO:0007669"/>
    <property type="project" value="TreeGrafter"/>
</dbReference>
<reference evidence="14 15" key="1">
    <citation type="journal article" date="2016" name="BMC Genomics">
        <title>Combined genomic and structural analyses of a cultured magnetotactic bacterium reveals its niche adaptation to a dynamic environment.</title>
        <authorList>
            <person name="Araujo A.C."/>
            <person name="Morillo V."/>
            <person name="Cypriano J."/>
            <person name="Teixeira L.C."/>
            <person name="Leao P."/>
            <person name="Lyra S."/>
            <person name="Almeida L.G."/>
            <person name="Bazylinski D.A."/>
            <person name="Vasconcellos A.T."/>
            <person name="Abreu F."/>
            <person name="Lins U."/>
        </authorList>
    </citation>
    <scope>NUCLEOTIDE SEQUENCE [LARGE SCALE GENOMIC DNA]</scope>
    <source>
        <strain evidence="14 15">IT-1</strain>
    </source>
</reference>
<dbReference type="SUPFAM" id="SSF52540">
    <property type="entry name" value="P-loop containing nucleoside triphosphate hydrolases"/>
    <property type="match status" value="1"/>
</dbReference>
<keyword evidence="7 10" id="KW-0472">Membrane</keyword>
<sequence>MDAEGEGVNFSFYWLTILKRKWQILFITFAVLIPVAIYAYSLPQLYKADTLVMIEPDTPKVIASLEEGFGVESGGRDFFLTQIELLRSRRLVDEVIRRLSLTQEPEYNASLKQPAKPSLLRELLPQEWYAMLSNPGDADQGDPANSLDFKKGSPAYESLAQRVTDGIEVEAVGRSQLIRISFVSRSPELAAKITGSIAETYIDQQLESKLEMTQYAATWLTDRLEGLRQTLEKSEAELQAYRKASGILSQASNTNTMGMQQLDAINAQLIDARAKRLEAQSRYDNIVSLMRKHRNRPYELPLTDSPLLLDLKKELSTVERSLAELNERYGPKHPRIISTEKEARQLRTKIATEIRRTLEKLKQDLDVAREQERQIQQHIDSQKNQIQNLQSKAFRLNKLEREVEANRQLYDLFLKRFKETDVIGGLQSAGARIVEPARVPLYSFKPNKRLYILQGLAAGLILGVILVLVLEGMDHTIKTPEELEALTHAPMFAMLPLLTKQRRDNAEPEEMQIRHPKSNYSEAVRSLRTALMFSGIDQPHKVFMVTSAVPEEGKTTVAINLAQAFNQGGERTLLIEADLRRPRLAKIFDAGADQGATSYLLNEIEQSDFGLVGDGETASSASAQTAAPSAGGKIEPLMDFDLGQSKSIAASASAPSEAKPSPSDGAKPAAKRDDDAEYELLSRYIIESRSGLHVLVSGPTPPFPSEILGSRKWREMLRILRARYDRIIIDAPPTLIVTDSQVLGEQADAVAFVVKANKANSTTVLGALKRLHNYRINVVGCVLNTVDMKRLSYYTNRYRYGYGYGYGYGGYGYGYRGGYGYSYSYAKQDQGYGENI</sequence>
<evidence type="ECO:0000259" key="13">
    <source>
        <dbReference type="Pfam" id="PF13807"/>
    </source>
</evidence>
<protein>
    <submittedName>
        <fullName evidence="14">Putative lipopolysaccharide biosynthesis protein</fullName>
    </submittedName>
</protein>
<evidence type="ECO:0000256" key="4">
    <source>
        <dbReference type="ARBA" id="ARBA00022741"/>
    </source>
</evidence>
<keyword evidence="2" id="KW-1003">Cell membrane</keyword>
<evidence type="ECO:0000313" key="14">
    <source>
        <dbReference type="EMBL" id="OSM02370.1"/>
    </source>
</evidence>
<evidence type="ECO:0000256" key="8">
    <source>
        <dbReference type="SAM" id="Coils"/>
    </source>
</evidence>
<accession>A0A1Y2K2W1</accession>
<feature type="region of interest" description="Disordered" evidence="9">
    <location>
        <begin position="649"/>
        <end position="673"/>
    </location>
</feature>
<feature type="region of interest" description="Disordered" evidence="9">
    <location>
        <begin position="612"/>
        <end position="631"/>
    </location>
</feature>
<dbReference type="Pfam" id="PF13807">
    <property type="entry name" value="GNVR"/>
    <property type="match status" value="1"/>
</dbReference>
<dbReference type="GO" id="GO:0005886">
    <property type="term" value="C:plasma membrane"/>
    <property type="evidence" value="ECO:0007669"/>
    <property type="project" value="UniProtKB-SubCell"/>
</dbReference>
<evidence type="ECO:0000259" key="11">
    <source>
        <dbReference type="Pfam" id="PF01656"/>
    </source>
</evidence>
<dbReference type="PANTHER" id="PTHR32309:SF13">
    <property type="entry name" value="FERRIC ENTEROBACTIN TRANSPORT PROTEIN FEPE"/>
    <property type="match status" value="1"/>
</dbReference>
<comment type="subcellular location">
    <subcellularLocation>
        <location evidence="1">Cell membrane</location>
        <topology evidence="1">Multi-pass membrane protein</topology>
    </subcellularLocation>
</comment>
<evidence type="ECO:0000256" key="5">
    <source>
        <dbReference type="ARBA" id="ARBA00022840"/>
    </source>
</evidence>
<dbReference type="Pfam" id="PF01656">
    <property type="entry name" value="CbiA"/>
    <property type="match status" value="1"/>
</dbReference>
<feature type="domain" description="Polysaccharide chain length determinant N-terminal" evidence="12">
    <location>
        <begin position="12"/>
        <end position="98"/>
    </location>
</feature>
<evidence type="ECO:0000313" key="15">
    <source>
        <dbReference type="Proteomes" id="UP000194003"/>
    </source>
</evidence>
<dbReference type="InterPro" id="IPR050445">
    <property type="entry name" value="Bact_polysacc_biosynth/exp"/>
</dbReference>
<proteinExistence type="predicted"/>
<organism evidence="14 15">
    <name type="scientific">Magnetofaba australis IT-1</name>
    <dbReference type="NCBI Taxonomy" id="1434232"/>
    <lineage>
        <taxon>Bacteria</taxon>
        <taxon>Pseudomonadati</taxon>
        <taxon>Pseudomonadota</taxon>
        <taxon>Magnetococcia</taxon>
        <taxon>Magnetococcales</taxon>
        <taxon>Magnetococcaceae</taxon>
        <taxon>Magnetofaba</taxon>
    </lineage>
</organism>
<evidence type="ECO:0000256" key="9">
    <source>
        <dbReference type="SAM" id="MobiDB-lite"/>
    </source>
</evidence>
<gene>
    <name evidence="14" type="ORF">MAIT1_02506</name>
</gene>
<feature type="compositionally biased region" description="Low complexity" evidence="9">
    <location>
        <begin position="649"/>
        <end position="663"/>
    </location>
</feature>
<evidence type="ECO:0000256" key="2">
    <source>
        <dbReference type="ARBA" id="ARBA00022475"/>
    </source>
</evidence>